<organism evidence="2 3">
    <name type="scientific">Camellia sinensis var. sinensis</name>
    <name type="common">China tea</name>
    <dbReference type="NCBI Taxonomy" id="542762"/>
    <lineage>
        <taxon>Eukaryota</taxon>
        <taxon>Viridiplantae</taxon>
        <taxon>Streptophyta</taxon>
        <taxon>Embryophyta</taxon>
        <taxon>Tracheophyta</taxon>
        <taxon>Spermatophyta</taxon>
        <taxon>Magnoliopsida</taxon>
        <taxon>eudicotyledons</taxon>
        <taxon>Gunneridae</taxon>
        <taxon>Pentapetalae</taxon>
        <taxon>asterids</taxon>
        <taxon>Ericales</taxon>
        <taxon>Theaceae</taxon>
        <taxon>Camellia</taxon>
    </lineage>
</organism>
<dbReference type="STRING" id="542762.A0A4S4F1X2"/>
<gene>
    <name evidence="2" type="ORF">TEA_011098</name>
</gene>
<dbReference type="PANTHER" id="PTHR19229:SF154">
    <property type="entry name" value="ABC TRANSPORTER A FAMILY MEMBER 3-RELATED"/>
    <property type="match status" value="1"/>
</dbReference>
<feature type="transmembrane region" description="Helical" evidence="1">
    <location>
        <begin position="52"/>
        <end position="73"/>
    </location>
</feature>
<dbReference type="PANTHER" id="PTHR19229">
    <property type="entry name" value="ATP-BINDING CASSETTE TRANSPORTER SUBFAMILY A ABCA"/>
    <property type="match status" value="1"/>
</dbReference>
<evidence type="ECO:0000313" key="2">
    <source>
        <dbReference type="EMBL" id="THG22876.1"/>
    </source>
</evidence>
<evidence type="ECO:0000313" key="3">
    <source>
        <dbReference type="Proteomes" id="UP000306102"/>
    </source>
</evidence>
<dbReference type="EMBL" id="SDRB02000631">
    <property type="protein sequence ID" value="THG22876.1"/>
    <property type="molecule type" value="Genomic_DNA"/>
</dbReference>
<feature type="transmembrane region" description="Helical" evidence="1">
    <location>
        <begin position="17"/>
        <end position="40"/>
    </location>
</feature>
<dbReference type="GO" id="GO:0016020">
    <property type="term" value="C:membrane"/>
    <property type="evidence" value="ECO:0007669"/>
    <property type="project" value="InterPro"/>
</dbReference>
<dbReference type="InterPro" id="IPR026082">
    <property type="entry name" value="ABCA"/>
</dbReference>
<feature type="transmembrane region" description="Helical" evidence="1">
    <location>
        <begin position="161"/>
        <end position="178"/>
    </location>
</feature>
<keyword evidence="1" id="KW-0472">Membrane</keyword>
<evidence type="ECO:0000256" key="1">
    <source>
        <dbReference type="SAM" id="Phobius"/>
    </source>
</evidence>
<dbReference type="Proteomes" id="UP000306102">
    <property type="component" value="Unassembled WGS sequence"/>
</dbReference>
<dbReference type="GO" id="GO:0140359">
    <property type="term" value="F:ABC-type transporter activity"/>
    <property type="evidence" value="ECO:0007669"/>
    <property type="project" value="InterPro"/>
</dbReference>
<reference evidence="2 3" key="1">
    <citation type="journal article" date="2018" name="Proc. Natl. Acad. Sci. U.S.A.">
        <title>Draft genome sequence of Camellia sinensis var. sinensis provides insights into the evolution of the tea genome and tea quality.</title>
        <authorList>
            <person name="Wei C."/>
            <person name="Yang H."/>
            <person name="Wang S."/>
            <person name="Zhao J."/>
            <person name="Liu C."/>
            <person name="Gao L."/>
            <person name="Xia E."/>
            <person name="Lu Y."/>
            <person name="Tai Y."/>
            <person name="She G."/>
            <person name="Sun J."/>
            <person name="Cao H."/>
            <person name="Tong W."/>
            <person name="Gao Q."/>
            <person name="Li Y."/>
            <person name="Deng W."/>
            <person name="Jiang X."/>
            <person name="Wang W."/>
            <person name="Chen Q."/>
            <person name="Zhang S."/>
            <person name="Li H."/>
            <person name="Wu J."/>
            <person name="Wang P."/>
            <person name="Li P."/>
            <person name="Shi C."/>
            <person name="Zheng F."/>
            <person name="Jian J."/>
            <person name="Huang B."/>
            <person name="Shan D."/>
            <person name="Shi M."/>
            <person name="Fang C."/>
            <person name="Yue Y."/>
            <person name="Li F."/>
            <person name="Li D."/>
            <person name="Wei S."/>
            <person name="Han B."/>
            <person name="Jiang C."/>
            <person name="Yin Y."/>
            <person name="Xia T."/>
            <person name="Zhang Z."/>
            <person name="Bennetzen J.L."/>
            <person name="Zhao S."/>
            <person name="Wan X."/>
        </authorList>
    </citation>
    <scope>NUCLEOTIDE SEQUENCE [LARGE SCALE GENOMIC DNA]</scope>
    <source>
        <strain evidence="3">cv. Shuchazao</strain>
        <tissue evidence="2">Leaf</tissue>
    </source>
</reference>
<protein>
    <submittedName>
        <fullName evidence="2">Uncharacterized protein</fullName>
    </submittedName>
</protein>
<name>A0A4S4F1X2_CAMSN</name>
<keyword evidence="3" id="KW-1185">Reference proteome</keyword>
<feature type="transmembrane region" description="Helical" evidence="1">
    <location>
        <begin position="79"/>
        <end position="102"/>
    </location>
</feature>
<keyword evidence="1" id="KW-1133">Transmembrane helix</keyword>
<comment type="caution">
    <text evidence="2">The sequence shown here is derived from an EMBL/GenBank/DDBJ whole genome shotgun (WGS) entry which is preliminary data.</text>
</comment>
<sequence>MVKMHGLGDGPYWTISYAYFLVISSAYMLCFVIFGSVIGLKFFTLNDYSIQFVFYFIYINLQISLAFLIASVFSNVKTAAAVAYFIVFRSGLLGGFLFQFFIEDPSFPRGWIVVMELYPGFSLYRGLYEFSQHSFMGNYIGTKGMRWVDISDSNHGMRDILIFRFVEWLVVLFVAFYIDQVVSSGSGVGRSPLFFLEKFWKKPLSSSSMRKPSLRRQGSKVFTERVEQLLLEPTASHAIICEYLKKGVSKKRNGNPEKHAVRGLSLALPQRGMLGMLGPNGAAKLLY</sequence>
<accession>A0A4S4F1X2</accession>
<keyword evidence="1" id="KW-0812">Transmembrane</keyword>
<proteinExistence type="predicted"/>
<dbReference type="GO" id="GO:0005319">
    <property type="term" value="F:lipid transporter activity"/>
    <property type="evidence" value="ECO:0007669"/>
    <property type="project" value="TreeGrafter"/>
</dbReference>
<dbReference type="AlphaFoldDB" id="A0A4S4F1X2"/>